<sequence>MKLGILGTGMIAKEVLQFVNEFEFESIYILSTEKSIEKAKELAKKHSISKIFTDYDEMLSSDIDVLYIALPNHLHYEFAKKALGSKKHIILEKPSTSNFAQLDELITLAKNNNVYLLEAVNLYHLPAYKALKNDLDKIGQIKIVSLNYSQYSSRYNAFKQGNIMPVFDPKKSGGALMDINVYNIHASLGLFGQPKNAEYFPNIEKGIDTSGILIMNYDGFQAVCIGSKDCNSQAVCSIQGELGTISFVGSPSTLTEYKITLNSGIEQTYAIKKPEHRLIYEFREFIRIINEKDDISYNNLLENSIASAKIIETARKKAGIYFADEK</sequence>
<dbReference type="PANTHER" id="PTHR43054:SF1">
    <property type="entry name" value="SCYLLO-INOSITOL 2-DEHYDROGENASE (NADP(+)) IOLU"/>
    <property type="match status" value="1"/>
</dbReference>
<dbReference type="Gene3D" id="3.40.50.720">
    <property type="entry name" value="NAD(P)-binding Rossmann-like Domain"/>
    <property type="match status" value="1"/>
</dbReference>
<gene>
    <name evidence="3" type="ORF">H9746_01645</name>
</gene>
<dbReference type="GO" id="GO:0000166">
    <property type="term" value="F:nucleotide binding"/>
    <property type="evidence" value="ECO:0007669"/>
    <property type="project" value="InterPro"/>
</dbReference>
<evidence type="ECO:0000259" key="1">
    <source>
        <dbReference type="Pfam" id="PF01408"/>
    </source>
</evidence>
<dbReference type="Gene3D" id="3.30.360.10">
    <property type="entry name" value="Dihydrodipicolinate Reductase, domain 2"/>
    <property type="match status" value="1"/>
</dbReference>
<dbReference type="Pfam" id="PF01408">
    <property type="entry name" value="GFO_IDH_MocA"/>
    <property type="match status" value="1"/>
</dbReference>
<evidence type="ECO:0000313" key="3">
    <source>
        <dbReference type="EMBL" id="HIV61544.1"/>
    </source>
</evidence>
<dbReference type="InterPro" id="IPR036291">
    <property type="entry name" value="NAD(P)-bd_dom_sf"/>
</dbReference>
<feature type="domain" description="Gfo/Idh/MocA-like oxidoreductase N-terminal" evidence="1">
    <location>
        <begin position="2"/>
        <end position="116"/>
    </location>
</feature>
<protein>
    <submittedName>
        <fullName evidence="3">Gfo/Idh/MocA family oxidoreductase</fullName>
    </submittedName>
</protein>
<reference evidence="3" key="1">
    <citation type="journal article" date="2021" name="PeerJ">
        <title>Extensive microbial diversity within the chicken gut microbiome revealed by metagenomics and culture.</title>
        <authorList>
            <person name="Gilroy R."/>
            <person name="Ravi A."/>
            <person name="Getino M."/>
            <person name="Pursley I."/>
            <person name="Horton D.L."/>
            <person name="Alikhan N.F."/>
            <person name="Baker D."/>
            <person name="Gharbi K."/>
            <person name="Hall N."/>
            <person name="Watson M."/>
            <person name="Adriaenssens E.M."/>
            <person name="Foster-Nyarko E."/>
            <person name="Jarju S."/>
            <person name="Secka A."/>
            <person name="Antonio M."/>
            <person name="Oren A."/>
            <person name="Chaudhuri R.R."/>
            <person name="La Ragione R."/>
            <person name="Hildebrand F."/>
            <person name="Pallen M.J."/>
        </authorList>
    </citation>
    <scope>NUCLEOTIDE SEQUENCE</scope>
    <source>
        <strain evidence="3">CHK193-4272</strain>
    </source>
</reference>
<dbReference type="AlphaFoldDB" id="A0A9D1TH38"/>
<dbReference type="SUPFAM" id="SSF51735">
    <property type="entry name" value="NAD(P)-binding Rossmann-fold domains"/>
    <property type="match status" value="1"/>
</dbReference>
<reference evidence="3" key="2">
    <citation type="submission" date="2021-04" db="EMBL/GenBank/DDBJ databases">
        <authorList>
            <person name="Gilroy R."/>
        </authorList>
    </citation>
    <scope>NUCLEOTIDE SEQUENCE</scope>
    <source>
        <strain evidence="3">CHK193-4272</strain>
    </source>
</reference>
<organism evidence="3 4">
    <name type="scientific">Candidatus Butyricicoccus avistercoris</name>
    <dbReference type="NCBI Taxonomy" id="2838518"/>
    <lineage>
        <taxon>Bacteria</taxon>
        <taxon>Bacillati</taxon>
        <taxon>Bacillota</taxon>
        <taxon>Clostridia</taxon>
        <taxon>Eubacteriales</taxon>
        <taxon>Butyricicoccaceae</taxon>
        <taxon>Butyricicoccus</taxon>
    </lineage>
</organism>
<dbReference type="EMBL" id="DXIE01000014">
    <property type="protein sequence ID" value="HIV61544.1"/>
    <property type="molecule type" value="Genomic_DNA"/>
</dbReference>
<accession>A0A9D1TH38</accession>
<dbReference type="InterPro" id="IPR000683">
    <property type="entry name" value="Gfo/Idh/MocA-like_OxRdtase_N"/>
</dbReference>
<name>A0A9D1TH38_9FIRM</name>
<dbReference type="Proteomes" id="UP000886808">
    <property type="component" value="Unassembled WGS sequence"/>
</dbReference>
<evidence type="ECO:0000259" key="2">
    <source>
        <dbReference type="Pfam" id="PF22725"/>
    </source>
</evidence>
<proteinExistence type="predicted"/>
<dbReference type="SUPFAM" id="SSF55347">
    <property type="entry name" value="Glyceraldehyde-3-phosphate dehydrogenase-like, C-terminal domain"/>
    <property type="match status" value="1"/>
</dbReference>
<comment type="caution">
    <text evidence="3">The sequence shown here is derived from an EMBL/GenBank/DDBJ whole genome shotgun (WGS) entry which is preliminary data.</text>
</comment>
<evidence type="ECO:0000313" key="4">
    <source>
        <dbReference type="Proteomes" id="UP000886808"/>
    </source>
</evidence>
<dbReference type="Pfam" id="PF22725">
    <property type="entry name" value="GFO_IDH_MocA_C3"/>
    <property type="match status" value="1"/>
</dbReference>
<dbReference type="InterPro" id="IPR055170">
    <property type="entry name" value="GFO_IDH_MocA-like_dom"/>
</dbReference>
<dbReference type="PANTHER" id="PTHR43054">
    <property type="match status" value="1"/>
</dbReference>
<feature type="domain" description="GFO/IDH/MocA-like oxidoreductase" evidence="2">
    <location>
        <begin position="137"/>
        <end position="245"/>
    </location>
</feature>